<evidence type="ECO:0000259" key="3">
    <source>
        <dbReference type="SMART" id="SM01027"/>
    </source>
</evidence>
<name>A0ABM9X7D4_9RHOB</name>
<evidence type="ECO:0000259" key="2">
    <source>
        <dbReference type="SMART" id="SM00849"/>
    </source>
</evidence>
<protein>
    <submittedName>
        <fullName evidence="4">Metallo-beta-lactamase family protein</fullName>
    </submittedName>
</protein>
<gene>
    <name evidence="4" type="ORF">OIHEL45_01455</name>
</gene>
<dbReference type="Proteomes" id="UP000003257">
    <property type="component" value="Unassembled WGS sequence"/>
</dbReference>
<dbReference type="SMART" id="SM01027">
    <property type="entry name" value="Beta-Casp"/>
    <property type="match status" value="1"/>
</dbReference>
<dbReference type="Gene3D" id="3.60.15.10">
    <property type="entry name" value="Ribonuclease Z/Hydroxyacylglutathione hydrolase-like"/>
    <property type="match status" value="1"/>
</dbReference>
<dbReference type="EMBL" id="ABID01000001">
    <property type="protein sequence ID" value="EDQ05435.1"/>
    <property type="molecule type" value="Genomic_DNA"/>
</dbReference>
<proteinExistence type="predicted"/>
<dbReference type="Pfam" id="PF00753">
    <property type="entry name" value="Lactamase_B"/>
    <property type="match status" value="1"/>
</dbReference>
<sequence length="464" mass="51007">MKLSFHGAAQNVTGSCHLLQCAGLRILIDCGMFQGRQHTDEENAGAFGFEPSEIDVLLLTHAHLDHCGRIPLLVKRGFKGEIICTAPTRDLAELIMMDSAKIQEEDAARATRQRRRQGKSPITPLYTIPDVLAALKRFGRVLAYEEPFKISKGVDARFINAGHILGAASVVIDAVDEGKSRRIVFSGDIGNRGHQLLPDPTPPPTADYVVVESTYGDRQHRPLDGSIKELLEAVRETLSRGGNVIIPTFALERTQEVLFYLAKGIDEDVFAANTPVFLDSPMAISATEIFRAHPEGFRDHLRRGMSRGADPFVLPGLRLTRDVVDSILINRVRGGAIIMAGSGMCTGGRVRHHMKQNIWRKECSIVFVGFAALGTLARDIIDGAKSVRLQGKDMPVNAKIYTINGFSAHADQQELLDWLGTTGKPRMTFLVHGERDGGMEGLRQELESKGLPVRCPELHEVVDI</sequence>
<dbReference type="InterPro" id="IPR001279">
    <property type="entry name" value="Metallo-B-lactamas"/>
</dbReference>
<keyword evidence="5" id="KW-1185">Reference proteome</keyword>
<feature type="domain" description="Beta-Casp" evidence="3">
    <location>
        <begin position="254"/>
        <end position="380"/>
    </location>
</feature>
<feature type="domain" description="Metallo-beta-lactamase" evidence="2">
    <location>
        <begin position="13"/>
        <end position="249"/>
    </location>
</feature>
<dbReference type="CDD" id="cd16295">
    <property type="entry name" value="TTHA0252-CPSF-like_MBL-fold"/>
    <property type="match status" value="1"/>
</dbReference>
<dbReference type="InterPro" id="IPR022712">
    <property type="entry name" value="Beta_Casp"/>
</dbReference>
<dbReference type="Gene3D" id="3.40.50.10890">
    <property type="match status" value="1"/>
</dbReference>
<organism evidence="4 5">
    <name type="scientific">Sulfitobacter indolifex HEL-45</name>
    <dbReference type="NCBI Taxonomy" id="391624"/>
    <lineage>
        <taxon>Bacteria</taxon>
        <taxon>Pseudomonadati</taxon>
        <taxon>Pseudomonadota</taxon>
        <taxon>Alphaproteobacteria</taxon>
        <taxon>Rhodobacterales</taxon>
        <taxon>Roseobacteraceae</taxon>
        <taxon>Sulfitobacter</taxon>
    </lineage>
</organism>
<reference evidence="4 5" key="1">
    <citation type="submission" date="2007-11" db="EMBL/GenBank/DDBJ databases">
        <authorList>
            <person name="Wagner-Dobler I."/>
            <person name="Ferriera S."/>
            <person name="Johnson J."/>
            <person name="Kravitz S."/>
            <person name="Beeson K."/>
            <person name="Sutton G."/>
            <person name="Rogers Y.-H."/>
            <person name="Friedman R."/>
            <person name="Frazier M."/>
            <person name="Venter J.C."/>
        </authorList>
    </citation>
    <scope>NUCLEOTIDE SEQUENCE [LARGE SCALE GENOMIC DNA]</scope>
    <source>
        <strain evidence="4 5">HEL-45</strain>
    </source>
</reference>
<evidence type="ECO:0000313" key="4">
    <source>
        <dbReference type="EMBL" id="EDQ05435.1"/>
    </source>
</evidence>
<dbReference type="RefSeq" id="WP_007117505.1">
    <property type="nucleotide sequence ID" value="NZ_ABID01000001.1"/>
</dbReference>
<evidence type="ECO:0000256" key="1">
    <source>
        <dbReference type="ARBA" id="ARBA00022801"/>
    </source>
</evidence>
<dbReference type="PANTHER" id="PTHR11203">
    <property type="entry name" value="CLEAVAGE AND POLYADENYLATION SPECIFICITY FACTOR FAMILY MEMBER"/>
    <property type="match status" value="1"/>
</dbReference>
<comment type="caution">
    <text evidence="4">The sequence shown here is derived from an EMBL/GenBank/DDBJ whole genome shotgun (WGS) entry which is preliminary data.</text>
</comment>
<dbReference type="InterPro" id="IPR036866">
    <property type="entry name" value="RibonucZ/Hydroxyglut_hydro"/>
</dbReference>
<dbReference type="PROSITE" id="PS51257">
    <property type="entry name" value="PROKAR_LIPOPROTEIN"/>
    <property type="match status" value="1"/>
</dbReference>
<dbReference type="Pfam" id="PF10996">
    <property type="entry name" value="Beta-Casp"/>
    <property type="match status" value="1"/>
</dbReference>
<dbReference type="Pfam" id="PF07521">
    <property type="entry name" value="RMMBL"/>
    <property type="match status" value="1"/>
</dbReference>
<accession>A0ABM9X7D4</accession>
<dbReference type="SMART" id="SM00849">
    <property type="entry name" value="Lactamase_B"/>
    <property type="match status" value="1"/>
</dbReference>
<keyword evidence="1" id="KW-0378">Hydrolase</keyword>
<dbReference type="SUPFAM" id="SSF56281">
    <property type="entry name" value="Metallo-hydrolase/oxidoreductase"/>
    <property type="match status" value="1"/>
</dbReference>
<dbReference type="InterPro" id="IPR011108">
    <property type="entry name" value="RMMBL"/>
</dbReference>
<evidence type="ECO:0000313" key="5">
    <source>
        <dbReference type="Proteomes" id="UP000003257"/>
    </source>
</evidence>
<dbReference type="PANTHER" id="PTHR11203:SF37">
    <property type="entry name" value="INTEGRATOR COMPLEX SUBUNIT 11"/>
    <property type="match status" value="1"/>
</dbReference>
<dbReference type="InterPro" id="IPR050698">
    <property type="entry name" value="MBL"/>
</dbReference>